<keyword evidence="3" id="KW-0611">Plant defense</keyword>
<organism evidence="8 9">
    <name type="scientific">Trifolium subterraneum</name>
    <name type="common">Subterranean clover</name>
    <dbReference type="NCBI Taxonomy" id="3900"/>
    <lineage>
        <taxon>Eukaryota</taxon>
        <taxon>Viridiplantae</taxon>
        <taxon>Streptophyta</taxon>
        <taxon>Embryophyta</taxon>
        <taxon>Tracheophyta</taxon>
        <taxon>Spermatophyta</taxon>
        <taxon>Magnoliopsida</taxon>
        <taxon>eudicotyledons</taxon>
        <taxon>Gunneridae</taxon>
        <taxon>Pentapetalae</taxon>
        <taxon>rosids</taxon>
        <taxon>fabids</taxon>
        <taxon>Fabales</taxon>
        <taxon>Fabaceae</taxon>
        <taxon>Papilionoideae</taxon>
        <taxon>50 kb inversion clade</taxon>
        <taxon>NPAAA clade</taxon>
        <taxon>Hologalegina</taxon>
        <taxon>IRL clade</taxon>
        <taxon>Trifolieae</taxon>
        <taxon>Trifolium</taxon>
    </lineage>
</organism>
<evidence type="ECO:0000256" key="4">
    <source>
        <dbReference type="ARBA" id="ARBA00022840"/>
    </source>
</evidence>
<feature type="domain" description="NB-ARC" evidence="5">
    <location>
        <begin position="158"/>
        <end position="339"/>
    </location>
</feature>
<keyword evidence="1" id="KW-0677">Repeat</keyword>
<dbReference type="Pfam" id="PF00931">
    <property type="entry name" value="NB-ARC"/>
    <property type="match status" value="1"/>
</dbReference>
<dbReference type="EMBL" id="DF973378">
    <property type="protein sequence ID" value="GAU28686.1"/>
    <property type="molecule type" value="Genomic_DNA"/>
</dbReference>
<evidence type="ECO:0000256" key="3">
    <source>
        <dbReference type="ARBA" id="ARBA00022821"/>
    </source>
</evidence>
<evidence type="ECO:0000259" key="7">
    <source>
        <dbReference type="Pfam" id="PF23559"/>
    </source>
</evidence>
<feature type="domain" description="Disease resistance N-terminal" evidence="6">
    <location>
        <begin position="6"/>
        <end position="100"/>
    </location>
</feature>
<keyword evidence="2" id="KW-0547">Nucleotide-binding</keyword>
<dbReference type="FunFam" id="1.10.10.10:FF:000322">
    <property type="entry name" value="Probable disease resistance protein At1g63360"/>
    <property type="match status" value="1"/>
</dbReference>
<dbReference type="CDD" id="cd14798">
    <property type="entry name" value="RX-CC_like"/>
    <property type="match status" value="1"/>
</dbReference>
<reference evidence="9" key="1">
    <citation type="journal article" date="2017" name="Front. Plant Sci.">
        <title>Climate Clever Clovers: New Paradigm to Reduce the Environmental Footprint of Ruminants by Breeding Low Methanogenic Forages Utilizing Haplotype Variation.</title>
        <authorList>
            <person name="Kaur P."/>
            <person name="Appels R."/>
            <person name="Bayer P.E."/>
            <person name="Keeble-Gagnere G."/>
            <person name="Wang J."/>
            <person name="Hirakawa H."/>
            <person name="Shirasawa K."/>
            <person name="Vercoe P."/>
            <person name="Stefanova K."/>
            <person name="Durmic Z."/>
            <person name="Nichols P."/>
            <person name="Revell C."/>
            <person name="Isobe S.N."/>
            <person name="Edwards D."/>
            <person name="Erskine W."/>
        </authorList>
    </citation>
    <scope>NUCLEOTIDE SEQUENCE [LARGE SCALE GENOMIC DNA]</scope>
    <source>
        <strain evidence="9">cv. Daliak</strain>
    </source>
</reference>
<dbReference type="Gene3D" id="1.10.8.430">
    <property type="entry name" value="Helical domain of apoptotic protease-activating factors"/>
    <property type="match status" value="1"/>
</dbReference>
<dbReference type="InterPro" id="IPR058922">
    <property type="entry name" value="WHD_DRP"/>
</dbReference>
<evidence type="ECO:0000313" key="9">
    <source>
        <dbReference type="Proteomes" id="UP000242715"/>
    </source>
</evidence>
<dbReference type="InterPro" id="IPR027417">
    <property type="entry name" value="P-loop_NTPase"/>
</dbReference>
<dbReference type="Gene3D" id="3.40.50.300">
    <property type="entry name" value="P-loop containing nucleotide triphosphate hydrolases"/>
    <property type="match status" value="1"/>
</dbReference>
<dbReference type="GO" id="GO:0005524">
    <property type="term" value="F:ATP binding"/>
    <property type="evidence" value="ECO:0007669"/>
    <property type="project" value="UniProtKB-KW"/>
</dbReference>
<dbReference type="Gene3D" id="1.20.5.4130">
    <property type="match status" value="1"/>
</dbReference>
<name>A0A2Z6M8J4_TRISU</name>
<dbReference type="Gene3D" id="1.10.10.10">
    <property type="entry name" value="Winged helix-like DNA-binding domain superfamily/Winged helix DNA-binding domain"/>
    <property type="match status" value="1"/>
</dbReference>
<sequence>MTDALLGVAFENLMSQLRNEFSTISRISSKAQKLSTNLDLIKAVLEDAEKKQLTNHSIKVWLQQLKDAVYVLDDILDECSIKSNRLKGSSAFKPKNIIFRHNIGNKLKDITSRFDEIADRKNKFLLQEGVTAKEMTVEVAEWRQTSSIIAEPKVYGREDDKEKIVEFLLNQVRDSNSLSVYPIVGLGGVGKTTLTQLVYSDPRVSTTNFHTKIWVCVSEVFSVKRILCSIIESIDRQKCDALDLDVIQRKVQELLHGKRFLLVLDDVWNKNEELKFGLIQEKWNQLKSVLSSGSKGSSCLVSTRDEVVASIMGTCHAHHLYGLSENECWLLFKQYAFGHDREEQVELVEIGKEIAKKCGGLPLAAQALGGLMRSRSTEKEWLEIKESRLWDSPTDNDVLPALTLSYSYLTRTLKQCFTFCAIFPKDTIMLKEELIHLWMAHGFISSRKYLEVEDVGRMIWNELCQKSFFQNIMMDGYAGDMSFKMHDLVHDLAQSIMGQECLYLEDANMTSLSKSIHHISTVHSNGLLSIDEGAFKKVESLRTFFQFNQYTRNTLHYFPTNRFLRVLRTSFIHVPSLGRLIHLRDCNKCVRLPSTSKLISLKRLELRNMVSLKYLNDESHDGMGFPSLEVLWLSDLPNIEGLLKVERGEMFPCLSYLYISSCPKLGLPYLPSLKDLTVRECNNDLLRSISTFCSLTNLDLSRGEGITSFPEGMFTNLTCLQTLEIGNFPKLKELPDEPFNLALENLSISACNELESLPELIWESLQSLRSLRILRCNELQWLPEGIRHLTSLETLTIMECPTLEERCKEGTGEDWDKIAHIPKLKIGWP</sequence>
<dbReference type="Gene3D" id="3.80.10.10">
    <property type="entry name" value="Ribonuclease Inhibitor"/>
    <property type="match status" value="2"/>
</dbReference>
<keyword evidence="4" id="KW-0067">ATP-binding</keyword>
<dbReference type="PRINTS" id="PR00364">
    <property type="entry name" value="DISEASERSIST"/>
</dbReference>
<dbReference type="InterPro" id="IPR041118">
    <property type="entry name" value="Rx_N"/>
</dbReference>
<dbReference type="PANTHER" id="PTHR36766:SF42">
    <property type="entry name" value="NB-ARC DOMAIN DISEASE RESISTANCE PROTEIN"/>
    <property type="match status" value="1"/>
</dbReference>
<dbReference type="InterPro" id="IPR042197">
    <property type="entry name" value="Apaf_helical"/>
</dbReference>
<dbReference type="Pfam" id="PF23559">
    <property type="entry name" value="WHD_DRP"/>
    <property type="match status" value="1"/>
</dbReference>
<dbReference type="InterPro" id="IPR002182">
    <property type="entry name" value="NB-ARC"/>
</dbReference>
<dbReference type="PANTHER" id="PTHR36766">
    <property type="entry name" value="PLANT BROAD-SPECTRUM MILDEW RESISTANCE PROTEIN RPW8"/>
    <property type="match status" value="1"/>
</dbReference>
<evidence type="ECO:0000259" key="5">
    <source>
        <dbReference type="Pfam" id="PF00931"/>
    </source>
</evidence>
<dbReference type="InterPro" id="IPR032675">
    <property type="entry name" value="LRR_dom_sf"/>
</dbReference>
<proteinExistence type="predicted"/>
<feature type="domain" description="Disease resistance protein winged helix" evidence="7">
    <location>
        <begin position="422"/>
        <end position="493"/>
    </location>
</feature>
<dbReference type="SUPFAM" id="SSF52540">
    <property type="entry name" value="P-loop containing nucleoside triphosphate hydrolases"/>
    <property type="match status" value="1"/>
</dbReference>
<dbReference type="GO" id="GO:0006952">
    <property type="term" value="P:defense response"/>
    <property type="evidence" value="ECO:0007669"/>
    <property type="project" value="UniProtKB-KW"/>
</dbReference>
<dbReference type="AlphaFoldDB" id="A0A2Z6M8J4"/>
<dbReference type="GO" id="GO:0043531">
    <property type="term" value="F:ADP binding"/>
    <property type="evidence" value="ECO:0007669"/>
    <property type="project" value="InterPro"/>
</dbReference>
<gene>
    <name evidence="8" type="ORF">TSUD_215930</name>
</gene>
<evidence type="ECO:0008006" key="10">
    <source>
        <dbReference type="Google" id="ProtNLM"/>
    </source>
</evidence>
<evidence type="ECO:0000256" key="1">
    <source>
        <dbReference type="ARBA" id="ARBA00022737"/>
    </source>
</evidence>
<dbReference type="InterPro" id="IPR038005">
    <property type="entry name" value="RX-like_CC"/>
</dbReference>
<accession>A0A2Z6M8J4</accession>
<dbReference type="OrthoDB" id="2973320at2759"/>
<dbReference type="Proteomes" id="UP000242715">
    <property type="component" value="Unassembled WGS sequence"/>
</dbReference>
<dbReference type="GO" id="GO:0051707">
    <property type="term" value="P:response to other organism"/>
    <property type="evidence" value="ECO:0007669"/>
    <property type="project" value="UniProtKB-ARBA"/>
</dbReference>
<evidence type="ECO:0000259" key="6">
    <source>
        <dbReference type="Pfam" id="PF18052"/>
    </source>
</evidence>
<dbReference type="SUPFAM" id="SSF52058">
    <property type="entry name" value="L domain-like"/>
    <property type="match status" value="1"/>
</dbReference>
<protein>
    <recommendedName>
        <fullName evidence="10">NB-ARC domain-containing protein</fullName>
    </recommendedName>
</protein>
<evidence type="ECO:0000313" key="8">
    <source>
        <dbReference type="EMBL" id="GAU28686.1"/>
    </source>
</evidence>
<dbReference type="Pfam" id="PF18052">
    <property type="entry name" value="Rx_N"/>
    <property type="match status" value="1"/>
</dbReference>
<dbReference type="InterPro" id="IPR036388">
    <property type="entry name" value="WH-like_DNA-bd_sf"/>
</dbReference>
<evidence type="ECO:0000256" key="2">
    <source>
        <dbReference type="ARBA" id="ARBA00022741"/>
    </source>
</evidence>
<keyword evidence="9" id="KW-1185">Reference proteome</keyword>